<reference evidence="2" key="1">
    <citation type="submission" date="2021-02" db="EMBL/GenBank/DDBJ databases">
        <authorList>
            <person name="Nowell W R."/>
        </authorList>
    </citation>
    <scope>NUCLEOTIDE SEQUENCE</scope>
</reference>
<evidence type="ECO:0000313" key="2">
    <source>
        <dbReference type="EMBL" id="CAF1053549.1"/>
    </source>
</evidence>
<sequence>VKEKVRTNNNPPISLATTSTADANANLASKGDIVIKSFLSKCGVASGNGQIGTRKALTIEQELAKLSSIPKDEFEFNSFWEEHSKTLPKLAALVSKYLCISASSIPTKKTRRINGVLARSAKRVALTRSSDPLMFWPQPNDRFDDDFLNSLDNNLNEPKQQQNAQTILVEGSQIDQELEQDYEDESQRIIEDLLSQLPNANSSTVDAVNTLETAEPQDPSLYSCNESKSQIYFDIKPTSNDDIKPTMYDDVILIEQPRQSTSLKSSINEKHDGDNNETLSKLLNILFSLHFQTQEKLLSLFLAISTKVSQQEPLNLKRIIQILLQLSPTSASSSKPTAVRSPSSSATVFNAASTASSTIRKLYSKNLSQTTSSSASTTAAARNPPKCPLLLNDLNRKAPQNDDDYEEDLDIDSFDRASDKKRKRCPSARADSLISRVENVILPMEQYVQKKIIPFINLE</sequence>
<evidence type="ECO:0000256" key="1">
    <source>
        <dbReference type="SAM" id="MobiDB-lite"/>
    </source>
</evidence>
<evidence type="ECO:0000313" key="4">
    <source>
        <dbReference type="Proteomes" id="UP000663829"/>
    </source>
</evidence>
<protein>
    <submittedName>
        <fullName evidence="2">Uncharacterized protein</fullName>
    </submittedName>
</protein>
<evidence type="ECO:0000313" key="3">
    <source>
        <dbReference type="EMBL" id="CAF3822827.1"/>
    </source>
</evidence>
<name>A0A814KSE6_9BILA</name>
<accession>A0A814KSE6</accession>
<dbReference type="AlphaFoldDB" id="A0A814KSE6"/>
<dbReference type="EMBL" id="CAJNOQ010004307">
    <property type="protein sequence ID" value="CAF1053549.1"/>
    <property type="molecule type" value="Genomic_DNA"/>
</dbReference>
<proteinExistence type="predicted"/>
<dbReference type="Proteomes" id="UP000663829">
    <property type="component" value="Unassembled WGS sequence"/>
</dbReference>
<gene>
    <name evidence="2" type="ORF">GPM918_LOCUS16410</name>
    <name evidence="3" type="ORF">SRO942_LOCUS16410</name>
</gene>
<organism evidence="2 4">
    <name type="scientific">Didymodactylos carnosus</name>
    <dbReference type="NCBI Taxonomy" id="1234261"/>
    <lineage>
        <taxon>Eukaryota</taxon>
        <taxon>Metazoa</taxon>
        <taxon>Spiralia</taxon>
        <taxon>Gnathifera</taxon>
        <taxon>Rotifera</taxon>
        <taxon>Eurotatoria</taxon>
        <taxon>Bdelloidea</taxon>
        <taxon>Philodinida</taxon>
        <taxon>Philodinidae</taxon>
        <taxon>Didymodactylos</taxon>
    </lineage>
</organism>
<dbReference type="Proteomes" id="UP000681722">
    <property type="component" value="Unassembled WGS sequence"/>
</dbReference>
<dbReference type="EMBL" id="CAJOBC010004307">
    <property type="protein sequence ID" value="CAF3822827.1"/>
    <property type="molecule type" value="Genomic_DNA"/>
</dbReference>
<comment type="caution">
    <text evidence="2">The sequence shown here is derived from an EMBL/GenBank/DDBJ whole genome shotgun (WGS) entry which is preliminary data.</text>
</comment>
<feature type="non-terminal residue" evidence="2">
    <location>
        <position position="459"/>
    </location>
</feature>
<feature type="region of interest" description="Disordered" evidence="1">
    <location>
        <begin position="373"/>
        <end position="408"/>
    </location>
</feature>
<keyword evidence="4" id="KW-1185">Reference proteome</keyword>